<evidence type="ECO:0000313" key="4">
    <source>
        <dbReference type="Proteomes" id="UP000030746"/>
    </source>
</evidence>
<protein>
    <recommendedName>
        <fullName evidence="2">Chitin-binding type-2 domain-containing protein</fullName>
    </recommendedName>
</protein>
<keyword evidence="1" id="KW-0732">Signal</keyword>
<organism evidence="3 4">
    <name type="scientific">Lottia gigantea</name>
    <name type="common">Giant owl limpet</name>
    <dbReference type="NCBI Taxonomy" id="225164"/>
    <lineage>
        <taxon>Eukaryota</taxon>
        <taxon>Metazoa</taxon>
        <taxon>Spiralia</taxon>
        <taxon>Lophotrochozoa</taxon>
        <taxon>Mollusca</taxon>
        <taxon>Gastropoda</taxon>
        <taxon>Patellogastropoda</taxon>
        <taxon>Lottioidea</taxon>
        <taxon>Lottiidae</taxon>
        <taxon>Lottia</taxon>
    </lineage>
</organism>
<dbReference type="HOGENOM" id="CLU_1391647_0_0_1"/>
<feature type="signal peptide" evidence="1">
    <location>
        <begin position="1"/>
        <end position="16"/>
    </location>
</feature>
<feature type="domain" description="Chitin-binding type-2" evidence="2">
    <location>
        <begin position="28"/>
        <end position="84"/>
    </location>
</feature>
<dbReference type="AlphaFoldDB" id="V4B4U9"/>
<reference evidence="3 4" key="1">
    <citation type="journal article" date="2013" name="Nature">
        <title>Insights into bilaterian evolution from three spiralian genomes.</title>
        <authorList>
            <person name="Simakov O."/>
            <person name="Marletaz F."/>
            <person name="Cho S.J."/>
            <person name="Edsinger-Gonzales E."/>
            <person name="Havlak P."/>
            <person name="Hellsten U."/>
            <person name="Kuo D.H."/>
            <person name="Larsson T."/>
            <person name="Lv J."/>
            <person name="Arendt D."/>
            <person name="Savage R."/>
            <person name="Osoegawa K."/>
            <person name="de Jong P."/>
            <person name="Grimwood J."/>
            <person name="Chapman J.A."/>
            <person name="Shapiro H."/>
            <person name="Aerts A."/>
            <person name="Otillar R.P."/>
            <person name="Terry A.Y."/>
            <person name="Boore J.L."/>
            <person name="Grigoriev I.V."/>
            <person name="Lindberg D.R."/>
            <person name="Seaver E.C."/>
            <person name="Weisblat D.A."/>
            <person name="Putnam N.H."/>
            <person name="Rokhsar D.S."/>
        </authorList>
    </citation>
    <scope>NUCLEOTIDE SEQUENCE [LARGE SCALE GENOMIC DNA]</scope>
</reference>
<dbReference type="KEGG" id="lgi:LOTGIDRAFT_238408"/>
<sequence length="196" mass="21952">MFWLVAVVALTGICEGQYRMNSGNGYKGFNCSSIGNGIAWWACRSYGECRNNIHYQYDCKDGEAFSSRTLGCVSLSRAEFPCNQDHTRQCQLLDDAVYAYAEQQSDSQHPPCSSFYTCLYGHFAGHQWCPGDSLFDEFDGVCKPADESYHHNPPACVKSAVPSRFFLNETDKSSTLLSNPSFSTYRFDERASGQVD</sequence>
<dbReference type="GO" id="GO:0005576">
    <property type="term" value="C:extracellular region"/>
    <property type="evidence" value="ECO:0007669"/>
    <property type="project" value="InterPro"/>
</dbReference>
<keyword evidence="4" id="KW-1185">Reference proteome</keyword>
<evidence type="ECO:0000313" key="3">
    <source>
        <dbReference type="EMBL" id="ESP00997.1"/>
    </source>
</evidence>
<dbReference type="InterPro" id="IPR036508">
    <property type="entry name" value="Chitin-bd_dom_sf"/>
</dbReference>
<dbReference type="InterPro" id="IPR002557">
    <property type="entry name" value="Chitin-bd_dom"/>
</dbReference>
<dbReference type="GeneID" id="20250752"/>
<accession>V4B4U9</accession>
<dbReference type="SUPFAM" id="SSF57625">
    <property type="entry name" value="Invertebrate chitin-binding proteins"/>
    <property type="match status" value="2"/>
</dbReference>
<name>V4B4U9_LOTGI</name>
<feature type="chain" id="PRO_5004717786" description="Chitin-binding type-2 domain-containing protein" evidence="1">
    <location>
        <begin position="17"/>
        <end position="196"/>
    </location>
</feature>
<dbReference type="Proteomes" id="UP000030746">
    <property type="component" value="Unassembled WGS sequence"/>
</dbReference>
<evidence type="ECO:0000256" key="1">
    <source>
        <dbReference type="SAM" id="SignalP"/>
    </source>
</evidence>
<feature type="domain" description="Chitin-binding type-2" evidence="2">
    <location>
        <begin position="87"/>
        <end position="158"/>
    </location>
</feature>
<dbReference type="EMBL" id="KB200592">
    <property type="protein sequence ID" value="ESP00997.1"/>
    <property type="molecule type" value="Genomic_DNA"/>
</dbReference>
<proteinExistence type="predicted"/>
<dbReference type="PROSITE" id="PS50940">
    <property type="entry name" value="CHIT_BIND_II"/>
    <property type="match status" value="2"/>
</dbReference>
<dbReference type="OrthoDB" id="439917at2759"/>
<dbReference type="CTD" id="20250752"/>
<dbReference type="RefSeq" id="XP_009048358.1">
    <property type="nucleotide sequence ID" value="XM_009050110.1"/>
</dbReference>
<gene>
    <name evidence="3" type="ORF">LOTGIDRAFT_238408</name>
</gene>
<dbReference type="GO" id="GO:0008061">
    <property type="term" value="F:chitin binding"/>
    <property type="evidence" value="ECO:0007669"/>
    <property type="project" value="InterPro"/>
</dbReference>
<evidence type="ECO:0000259" key="2">
    <source>
        <dbReference type="PROSITE" id="PS50940"/>
    </source>
</evidence>